<reference evidence="2 3" key="1">
    <citation type="submission" date="2012-06" db="EMBL/GenBank/DDBJ databases">
        <title>Complete sequence of Thiocystis violascens DSM 198.</title>
        <authorList>
            <consortium name="US DOE Joint Genome Institute"/>
            <person name="Lucas S."/>
            <person name="Han J."/>
            <person name="Lapidus A."/>
            <person name="Cheng J.-F."/>
            <person name="Goodwin L."/>
            <person name="Pitluck S."/>
            <person name="Peters L."/>
            <person name="Ovchinnikova G."/>
            <person name="Teshima H."/>
            <person name="Detter J.C."/>
            <person name="Han C."/>
            <person name="Tapia R."/>
            <person name="Land M."/>
            <person name="Hauser L."/>
            <person name="Kyrpides N."/>
            <person name="Ivanova N."/>
            <person name="Pagani I."/>
            <person name="Vogl K."/>
            <person name="Liu Z."/>
            <person name="Frigaard N.-U."/>
            <person name="Bryant D."/>
            <person name="Woyke T."/>
        </authorList>
    </citation>
    <scope>NUCLEOTIDE SEQUENCE [LARGE SCALE GENOMIC DNA]</scope>
    <source>
        <strain evidence="3">ATCC 17096 / DSM 198 / 6111</strain>
    </source>
</reference>
<dbReference type="HOGENOM" id="CLU_075058_1_0_6"/>
<dbReference type="STRING" id="765911.Thivi_1895"/>
<dbReference type="eggNOG" id="COG2153">
    <property type="taxonomic scope" value="Bacteria"/>
</dbReference>
<evidence type="ECO:0000313" key="3">
    <source>
        <dbReference type="Proteomes" id="UP000006062"/>
    </source>
</evidence>
<protein>
    <recommendedName>
        <fullName evidence="1">DUF7931 domain-containing protein</fullName>
    </recommendedName>
</protein>
<sequence>MKQSIQDEPMLGASPGLLRLDRRELIRHASLRMADQARRELLLFDPKLDPDLYDQRPFLSAVRQLALARPVLSVRILIFDARQASLSGHRLIELARRLTSRIAIRCVDEDDQDRLDAFLIADECGYIRRQMADSLEAVADFNNPGEARRLRAAFNPIWERGASPLELRRLDL</sequence>
<dbReference type="Pfam" id="PF25559">
    <property type="entry name" value="DUF7931"/>
    <property type="match status" value="1"/>
</dbReference>
<dbReference type="EMBL" id="CP003154">
    <property type="protein sequence ID" value="AFL73863.1"/>
    <property type="molecule type" value="Genomic_DNA"/>
</dbReference>
<dbReference type="Proteomes" id="UP000006062">
    <property type="component" value="Chromosome"/>
</dbReference>
<feature type="domain" description="DUF7931" evidence="1">
    <location>
        <begin position="25"/>
        <end position="170"/>
    </location>
</feature>
<evidence type="ECO:0000313" key="2">
    <source>
        <dbReference type="EMBL" id="AFL73863.1"/>
    </source>
</evidence>
<accession>I3YA45</accession>
<keyword evidence="3" id="KW-1185">Reference proteome</keyword>
<dbReference type="KEGG" id="tvi:Thivi_1895"/>
<dbReference type="InterPro" id="IPR057691">
    <property type="entry name" value="DUF7931"/>
</dbReference>
<dbReference type="AlphaFoldDB" id="I3YA45"/>
<proteinExistence type="predicted"/>
<evidence type="ECO:0000259" key="1">
    <source>
        <dbReference type="Pfam" id="PF25559"/>
    </source>
</evidence>
<gene>
    <name evidence="2" type="ordered locus">Thivi_1895</name>
</gene>
<dbReference type="OrthoDB" id="6080223at2"/>
<name>I3YA45_THIV6</name>
<organism evidence="2 3">
    <name type="scientific">Thiocystis violascens (strain ATCC 17096 / DSM 198 / 6111)</name>
    <name type="common">Chromatium violascens</name>
    <dbReference type="NCBI Taxonomy" id="765911"/>
    <lineage>
        <taxon>Bacteria</taxon>
        <taxon>Pseudomonadati</taxon>
        <taxon>Pseudomonadota</taxon>
        <taxon>Gammaproteobacteria</taxon>
        <taxon>Chromatiales</taxon>
        <taxon>Chromatiaceae</taxon>
        <taxon>Thiocystis</taxon>
    </lineage>
</organism>
<dbReference type="RefSeq" id="WP_014778321.1">
    <property type="nucleotide sequence ID" value="NC_018012.1"/>
</dbReference>